<feature type="compositionally biased region" description="Acidic residues" evidence="1">
    <location>
        <begin position="1"/>
        <end position="16"/>
    </location>
</feature>
<proteinExistence type="predicted"/>
<dbReference type="EMBL" id="ML220178">
    <property type="protein sequence ID" value="TGZ76438.1"/>
    <property type="molecule type" value="Genomic_DNA"/>
</dbReference>
<protein>
    <submittedName>
        <fullName evidence="2">Uncharacterized protein</fullName>
    </submittedName>
</protein>
<keyword evidence="3" id="KW-1185">Reference proteome</keyword>
<dbReference type="Proteomes" id="UP000298138">
    <property type="component" value="Unassembled WGS sequence"/>
</dbReference>
<evidence type="ECO:0000313" key="2">
    <source>
        <dbReference type="EMBL" id="TGZ76438.1"/>
    </source>
</evidence>
<name>A0A4S2MPK4_9PEZI</name>
<accession>A0A4S2MPK4</accession>
<gene>
    <name evidence="2" type="ORF">EX30DRAFT_247395</name>
</gene>
<dbReference type="AlphaFoldDB" id="A0A4S2MPK4"/>
<evidence type="ECO:0000256" key="1">
    <source>
        <dbReference type="SAM" id="MobiDB-lite"/>
    </source>
</evidence>
<feature type="region of interest" description="Disordered" evidence="1">
    <location>
        <begin position="1"/>
        <end position="45"/>
    </location>
</feature>
<evidence type="ECO:0000313" key="3">
    <source>
        <dbReference type="Proteomes" id="UP000298138"/>
    </source>
</evidence>
<reference evidence="2 3" key="1">
    <citation type="submission" date="2019-04" db="EMBL/GenBank/DDBJ databases">
        <title>Comparative genomics and transcriptomics to analyze fruiting body development in filamentous ascomycetes.</title>
        <authorList>
            <consortium name="DOE Joint Genome Institute"/>
            <person name="Lutkenhaus R."/>
            <person name="Traeger S."/>
            <person name="Breuer J."/>
            <person name="Kuo A."/>
            <person name="Lipzen A."/>
            <person name="Pangilinan J."/>
            <person name="Dilworth D."/>
            <person name="Sandor L."/>
            <person name="Poggeler S."/>
            <person name="Barry K."/>
            <person name="Grigoriev I.V."/>
            <person name="Nowrousian M."/>
        </authorList>
    </citation>
    <scope>NUCLEOTIDE SEQUENCE [LARGE SCALE GENOMIC DNA]</scope>
    <source>
        <strain evidence="2 3">CBS 389.68</strain>
    </source>
</reference>
<organism evidence="2 3">
    <name type="scientific">Ascodesmis nigricans</name>
    <dbReference type="NCBI Taxonomy" id="341454"/>
    <lineage>
        <taxon>Eukaryota</taxon>
        <taxon>Fungi</taxon>
        <taxon>Dikarya</taxon>
        <taxon>Ascomycota</taxon>
        <taxon>Pezizomycotina</taxon>
        <taxon>Pezizomycetes</taxon>
        <taxon>Pezizales</taxon>
        <taxon>Ascodesmidaceae</taxon>
        <taxon>Ascodesmis</taxon>
    </lineage>
</organism>
<sequence>MPTTSTEDDDKADEEDSNHPSDPPTLPSHAASPFSLSHNDSESPKITKHLTTIPLNPLHSSSAPGRRNTFIHHLSALQWLLQDRSGSWMIRIQTQTVVVQVSRHVLVDGDEPERPRGRVYTNCDPEYQRCSNSRVEEQHHHPLCYLQSPPPTSRSMILHSTIPTLSPHAAFATTS</sequence>
<dbReference type="InParanoid" id="A0A4S2MPK4"/>